<dbReference type="AlphaFoldDB" id="A0A1G1Z3K3"/>
<dbReference type="Gene3D" id="3.30.300.160">
    <property type="entry name" value="Type II secretion system, protein E, N-terminal domain"/>
    <property type="match status" value="1"/>
</dbReference>
<organism evidence="5 6">
    <name type="scientific">Candidatus Colwellbacteria bacterium RIFCSPHIGHO2_12_FULL_43_12</name>
    <dbReference type="NCBI Taxonomy" id="1797688"/>
    <lineage>
        <taxon>Bacteria</taxon>
        <taxon>Candidatus Colwelliibacteriota</taxon>
    </lineage>
</organism>
<evidence type="ECO:0000313" key="6">
    <source>
        <dbReference type="Proteomes" id="UP000178259"/>
    </source>
</evidence>
<dbReference type="InterPro" id="IPR003593">
    <property type="entry name" value="AAA+_ATPase"/>
</dbReference>
<dbReference type="EMBL" id="MHIW01000001">
    <property type="protein sequence ID" value="OGY59104.1"/>
    <property type="molecule type" value="Genomic_DNA"/>
</dbReference>
<dbReference type="InterPro" id="IPR001482">
    <property type="entry name" value="T2SS/T4SS_dom"/>
</dbReference>
<dbReference type="Pfam" id="PF05157">
    <property type="entry name" value="MshEN"/>
    <property type="match status" value="1"/>
</dbReference>
<keyword evidence="3" id="KW-0067">ATP-binding</keyword>
<dbReference type="InterPro" id="IPR037257">
    <property type="entry name" value="T2SS_E_N_sf"/>
</dbReference>
<keyword evidence="2" id="KW-0547">Nucleotide-binding</keyword>
<dbReference type="InterPro" id="IPR007831">
    <property type="entry name" value="T2SS_GspE_N"/>
</dbReference>
<dbReference type="SUPFAM" id="SSF160246">
    <property type="entry name" value="EspE N-terminal domain-like"/>
    <property type="match status" value="1"/>
</dbReference>
<dbReference type="GO" id="GO:0016887">
    <property type="term" value="F:ATP hydrolysis activity"/>
    <property type="evidence" value="ECO:0007669"/>
    <property type="project" value="TreeGrafter"/>
</dbReference>
<evidence type="ECO:0000259" key="4">
    <source>
        <dbReference type="PROSITE" id="PS00662"/>
    </source>
</evidence>
<evidence type="ECO:0000256" key="1">
    <source>
        <dbReference type="ARBA" id="ARBA00006611"/>
    </source>
</evidence>
<comment type="caution">
    <text evidence="5">The sequence shown here is derived from an EMBL/GenBank/DDBJ whole genome shotgun (WGS) entry which is preliminary data.</text>
</comment>
<reference evidence="5 6" key="1">
    <citation type="journal article" date="2016" name="Nat. Commun.">
        <title>Thousands of microbial genomes shed light on interconnected biogeochemical processes in an aquifer system.</title>
        <authorList>
            <person name="Anantharaman K."/>
            <person name="Brown C.T."/>
            <person name="Hug L.A."/>
            <person name="Sharon I."/>
            <person name="Castelle C.J."/>
            <person name="Probst A.J."/>
            <person name="Thomas B.C."/>
            <person name="Singh A."/>
            <person name="Wilkins M.J."/>
            <person name="Karaoz U."/>
            <person name="Brodie E.L."/>
            <person name="Williams K.H."/>
            <person name="Hubbard S.S."/>
            <person name="Banfield J.F."/>
        </authorList>
    </citation>
    <scope>NUCLEOTIDE SEQUENCE [LARGE SCALE GENOMIC DNA]</scope>
</reference>
<dbReference type="PANTHER" id="PTHR30258">
    <property type="entry name" value="TYPE II SECRETION SYSTEM PROTEIN GSPE-RELATED"/>
    <property type="match status" value="1"/>
</dbReference>
<dbReference type="SUPFAM" id="SSF52540">
    <property type="entry name" value="P-loop containing nucleoside triphosphate hydrolases"/>
    <property type="match status" value="1"/>
</dbReference>
<dbReference type="Proteomes" id="UP000178259">
    <property type="component" value="Unassembled WGS sequence"/>
</dbReference>
<dbReference type="Gene3D" id="3.30.450.90">
    <property type="match status" value="1"/>
</dbReference>
<dbReference type="GO" id="GO:0005886">
    <property type="term" value="C:plasma membrane"/>
    <property type="evidence" value="ECO:0007669"/>
    <property type="project" value="TreeGrafter"/>
</dbReference>
<evidence type="ECO:0000256" key="3">
    <source>
        <dbReference type="ARBA" id="ARBA00022840"/>
    </source>
</evidence>
<proteinExistence type="inferred from homology"/>
<name>A0A1G1Z3K3_9BACT</name>
<sequence>MDDRQLIEALIKKTLLSDELGQKLLLESKQTNRPVEDILYIRRLAEEVSVAQVKSEILGIPYKKINPDDIKPEVIKFIPEETAQNYGFVPLSADKKILVAGMLHPNDVRAQEALRFIAKENKLSLGVYIITPSDFELVLRKFSPYRSEVDEAVRSLNIKPGSGLTPSQRSVSVEEKGDASEQAPIIKIVASTLKLAVEEGASDIHIEPQRTRVRIRFRIDGELQEVNSLPLELNQPIISRVKILSSLKIDETRVPQDGRFRTVIFGRDIDFRVSTFPTPVGEKVAIRVLDPTVGLKGVNNLGLIGHSAELVAEAVKKPFGMILVSGPTGSGKTTTLYALLQELNKVETNVLSLEDPVEYFVEGLNQSQVRPEIGYDFASGLRQIVRQDPDVIMVGEIRDTETAKLAVHASLTGQVVLSTLHTNNAISVVIRLIDMGVEPFLLPSSLNLMLSQRLVRRLCDNCKKPGSVSPEIITIVKDELAKLSPEARNGLKYKEPYGFYHAPGCKVCKGKGATGRIALFEVLSMSREIENIISSGPTEGKLYDEARRQGMLTLRQDGILKALEGVVSIEEVLRETASS</sequence>
<dbReference type="Pfam" id="PF00437">
    <property type="entry name" value="T2SSE"/>
    <property type="match status" value="1"/>
</dbReference>
<evidence type="ECO:0000313" key="5">
    <source>
        <dbReference type="EMBL" id="OGY59104.1"/>
    </source>
</evidence>
<dbReference type="InterPro" id="IPR027417">
    <property type="entry name" value="P-loop_NTPase"/>
</dbReference>
<dbReference type="Gene3D" id="3.40.50.300">
    <property type="entry name" value="P-loop containing nucleotide triphosphate hydrolases"/>
    <property type="match status" value="1"/>
</dbReference>
<accession>A0A1G1Z3K3</accession>
<feature type="domain" description="Bacterial type II secretion system protein E" evidence="4">
    <location>
        <begin position="385"/>
        <end position="399"/>
    </location>
</feature>
<dbReference type="PANTHER" id="PTHR30258:SF1">
    <property type="entry name" value="PROTEIN TRANSPORT PROTEIN HOFB HOMOLOG"/>
    <property type="match status" value="1"/>
</dbReference>
<comment type="similarity">
    <text evidence="1">Belongs to the GSP E family.</text>
</comment>
<evidence type="ECO:0000256" key="2">
    <source>
        <dbReference type="ARBA" id="ARBA00022741"/>
    </source>
</evidence>
<protein>
    <recommendedName>
        <fullName evidence="4">Bacterial type II secretion system protein E domain-containing protein</fullName>
    </recommendedName>
</protein>
<dbReference type="SMART" id="SM00382">
    <property type="entry name" value="AAA"/>
    <property type="match status" value="1"/>
</dbReference>
<gene>
    <name evidence="5" type="ORF">A3E61_02350</name>
</gene>
<dbReference type="GO" id="GO:0005524">
    <property type="term" value="F:ATP binding"/>
    <property type="evidence" value="ECO:0007669"/>
    <property type="project" value="UniProtKB-KW"/>
</dbReference>
<dbReference type="PROSITE" id="PS00662">
    <property type="entry name" value="T2SP_E"/>
    <property type="match status" value="1"/>
</dbReference>
<dbReference type="CDD" id="cd01129">
    <property type="entry name" value="PulE-GspE-like"/>
    <property type="match status" value="1"/>
</dbReference>